<dbReference type="Proteomes" id="UP001265083">
    <property type="component" value="Unassembled WGS sequence"/>
</dbReference>
<keyword evidence="1" id="KW-1133">Transmembrane helix</keyword>
<keyword evidence="1" id="KW-0472">Membrane</keyword>
<comment type="caution">
    <text evidence="2">The sequence shown here is derived from an EMBL/GenBank/DDBJ whole genome shotgun (WGS) entry which is preliminary data.</text>
</comment>
<protein>
    <recommendedName>
        <fullName evidence="4">LGFP repeat-containing protein</fullName>
    </recommendedName>
</protein>
<dbReference type="RefSeq" id="WP_310948910.1">
    <property type="nucleotide sequence ID" value="NZ_JAVLUS010000001.1"/>
</dbReference>
<gene>
    <name evidence="2" type="ORF">RD149_00490</name>
</gene>
<accession>A0ABU2GL96</accession>
<evidence type="ECO:0000256" key="1">
    <source>
        <dbReference type="SAM" id="Phobius"/>
    </source>
</evidence>
<reference evidence="2 3" key="1">
    <citation type="submission" date="2023-08" db="EMBL/GenBank/DDBJ databases">
        <title>Bioegradation of LLDPE and BLDPE plastic by marine bacteria from coast plastic debris.</title>
        <authorList>
            <person name="Rong Z."/>
        </authorList>
    </citation>
    <scope>NUCLEOTIDE SEQUENCE [LARGE SCALE GENOMIC DNA]</scope>
    <source>
        <strain evidence="2 3">Z-2</strain>
    </source>
</reference>
<dbReference type="Pfam" id="PF08310">
    <property type="entry name" value="LGFP"/>
    <property type="match status" value="1"/>
</dbReference>
<evidence type="ECO:0000313" key="3">
    <source>
        <dbReference type="Proteomes" id="UP001265083"/>
    </source>
</evidence>
<feature type="transmembrane region" description="Helical" evidence="1">
    <location>
        <begin position="19"/>
        <end position="38"/>
    </location>
</feature>
<sequence>MIKCPTKACWFNRFETGNIYWSAATGAHAVCGAVFAAYGRNGYENGRFGRPTSEEFAVNGGRQVNSQGGWIRWLSATNSIVTSED</sequence>
<name>A0ABU2GL96_9ACTN</name>
<organism evidence="2 3">
    <name type="scientific">Gordonia westfalica</name>
    <dbReference type="NCBI Taxonomy" id="158898"/>
    <lineage>
        <taxon>Bacteria</taxon>
        <taxon>Bacillati</taxon>
        <taxon>Actinomycetota</taxon>
        <taxon>Actinomycetes</taxon>
        <taxon>Mycobacteriales</taxon>
        <taxon>Gordoniaceae</taxon>
        <taxon>Gordonia</taxon>
    </lineage>
</organism>
<evidence type="ECO:0000313" key="2">
    <source>
        <dbReference type="EMBL" id="MDS1112241.1"/>
    </source>
</evidence>
<dbReference type="EMBL" id="JAVLUS010000001">
    <property type="protein sequence ID" value="MDS1112241.1"/>
    <property type="molecule type" value="Genomic_DNA"/>
</dbReference>
<keyword evidence="1" id="KW-0812">Transmembrane</keyword>
<keyword evidence="3" id="KW-1185">Reference proteome</keyword>
<proteinExistence type="predicted"/>
<dbReference type="InterPro" id="IPR013207">
    <property type="entry name" value="LGFP"/>
</dbReference>
<evidence type="ECO:0008006" key="4">
    <source>
        <dbReference type="Google" id="ProtNLM"/>
    </source>
</evidence>